<gene>
    <name evidence="3" type="ORF">EOD42_21200</name>
</gene>
<dbReference type="PANTHER" id="PTHR42928:SF5">
    <property type="entry name" value="BLR1237 PROTEIN"/>
    <property type="match status" value="1"/>
</dbReference>
<evidence type="ECO:0000256" key="2">
    <source>
        <dbReference type="SAM" id="SignalP"/>
    </source>
</evidence>
<dbReference type="InterPro" id="IPR005064">
    <property type="entry name" value="BUG"/>
</dbReference>
<dbReference type="RefSeq" id="WP_127789580.1">
    <property type="nucleotide sequence ID" value="NZ_SACL01000009.1"/>
</dbReference>
<keyword evidence="4" id="KW-1185">Reference proteome</keyword>
<sequence>MTAHRFRSLLGGLALACAAALPAAAQNFPDRPIRLIVPFGPGGGTDLIARIVAERAGAALGQQMVVENRPGGGATVGIVALVQSRPDGYTLAVCPPICATAQSLYNPPPFNAERDLAPVTSPAELPLVLVVPRSLNVTDARGLLAAARVRQGGLSFASPGAGSSGHLAAEVFHRASGTQMVHVPYRSGAAALTDIVAGRVDFYFDTVASALAQIRAGEVVALGVTGTARVPQLPDVPTMGEAGVQGFDFPSPRLRVVAPAGTPAAILARLNAAFTTALADPALQARIQDAGGKAAGGTAEETRAELNEEAGRFGRLIREIGITAE</sequence>
<dbReference type="CDD" id="cd07012">
    <property type="entry name" value="PBP2_Bug_TTT"/>
    <property type="match status" value="1"/>
</dbReference>
<dbReference type="SUPFAM" id="SSF53850">
    <property type="entry name" value="Periplasmic binding protein-like II"/>
    <property type="match status" value="1"/>
</dbReference>
<evidence type="ECO:0000256" key="1">
    <source>
        <dbReference type="ARBA" id="ARBA00006987"/>
    </source>
</evidence>
<dbReference type="Gene3D" id="3.40.190.10">
    <property type="entry name" value="Periplasmic binding protein-like II"/>
    <property type="match status" value="1"/>
</dbReference>
<accession>A0A437M2S3</accession>
<organism evidence="3 4">
    <name type="scientific">Rhodovarius crocodyli</name>
    <dbReference type="NCBI Taxonomy" id="1979269"/>
    <lineage>
        <taxon>Bacteria</taxon>
        <taxon>Pseudomonadati</taxon>
        <taxon>Pseudomonadota</taxon>
        <taxon>Alphaproteobacteria</taxon>
        <taxon>Acetobacterales</taxon>
        <taxon>Roseomonadaceae</taxon>
        <taxon>Rhodovarius</taxon>
    </lineage>
</organism>
<comment type="caution">
    <text evidence="3">The sequence shown here is derived from an EMBL/GenBank/DDBJ whole genome shotgun (WGS) entry which is preliminary data.</text>
</comment>
<dbReference type="EMBL" id="SACL01000009">
    <property type="protein sequence ID" value="RVT91833.1"/>
    <property type="molecule type" value="Genomic_DNA"/>
</dbReference>
<keyword evidence="2" id="KW-0732">Signal</keyword>
<dbReference type="Proteomes" id="UP000282957">
    <property type="component" value="Unassembled WGS sequence"/>
</dbReference>
<protein>
    <submittedName>
        <fullName evidence="3">Tripartite tricarboxylate transporter substrate binding protein</fullName>
    </submittedName>
</protein>
<comment type="similarity">
    <text evidence="1">Belongs to the UPF0065 (bug) family.</text>
</comment>
<dbReference type="Pfam" id="PF03401">
    <property type="entry name" value="TctC"/>
    <property type="match status" value="1"/>
</dbReference>
<feature type="chain" id="PRO_5019014977" evidence="2">
    <location>
        <begin position="26"/>
        <end position="325"/>
    </location>
</feature>
<proteinExistence type="inferred from homology"/>
<dbReference type="AlphaFoldDB" id="A0A437M2S3"/>
<dbReference type="PIRSF" id="PIRSF017082">
    <property type="entry name" value="YflP"/>
    <property type="match status" value="1"/>
</dbReference>
<evidence type="ECO:0000313" key="4">
    <source>
        <dbReference type="Proteomes" id="UP000282957"/>
    </source>
</evidence>
<dbReference type="Gene3D" id="3.40.190.150">
    <property type="entry name" value="Bordetella uptake gene, domain 1"/>
    <property type="match status" value="1"/>
</dbReference>
<feature type="signal peptide" evidence="2">
    <location>
        <begin position="1"/>
        <end position="25"/>
    </location>
</feature>
<reference evidence="3 4" key="1">
    <citation type="submission" date="2019-01" db="EMBL/GenBank/DDBJ databases">
        <authorList>
            <person name="Chen W.-M."/>
        </authorList>
    </citation>
    <scope>NUCLEOTIDE SEQUENCE [LARGE SCALE GENOMIC DNA]</scope>
    <source>
        <strain evidence="3 4">CCP-6</strain>
    </source>
</reference>
<dbReference type="PANTHER" id="PTHR42928">
    <property type="entry name" value="TRICARBOXYLATE-BINDING PROTEIN"/>
    <property type="match status" value="1"/>
</dbReference>
<dbReference type="OrthoDB" id="7239404at2"/>
<name>A0A437M2S3_9PROT</name>
<dbReference type="InterPro" id="IPR042100">
    <property type="entry name" value="Bug_dom1"/>
</dbReference>
<evidence type="ECO:0000313" key="3">
    <source>
        <dbReference type="EMBL" id="RVT91833.1"/>
    </source>
</evidence>